<dbReference type="STRING" id="659014.SAMN04487996_102435"/>
<reference evidence="3" key="1">
    <citation type="submission" date="2016-10" db="EMBL/GenBank/DDBJ databases">
        <authorList>
            <person name="Varghese N."/>
            <person name="Submissions S."/>
        </authorList>
    </citation>
    <scope>NUCLEOTIDE SEQUENCE [LARGE SCALE GENOMIC DNA]</scope>
    <source>
        <strain evidence="3">DSM 25329</strain>
    </source>
</reference>
<dbReference type="RefSeq" id="WP_090147065.1">
    <property type="nucleotide sequence ID" value="NZ_FNAN01000002.1"/>
</dbReference>
<dbReference type="Proteomes" id="UP000198748">
    <property type="component" value="Unassembled WGS sequence"/>
</dbReference>
<proteinExistence type="predicted"/>
<protein>
    <recommendedName>
        <fullName evidence="4">Lipocalin-like domain-containing protein</fullName>
    </recommendedName>
</protein>
<feature type="signal peptide" evidence="1">
    <location>
        <begin position="1"/>
        <end position="19"/>
    </location>
</feature>
<evidence type="ECO:0008006" key="4">
    <source>
        <dbReference type="Google" id="ProtNLM"/>
    </source>
</evidence>
<sequence>MKRLLLFVPVLFFSLLAISCENKDKNETPEPTGKNKILVNYPWRMSTVTDLSGKDIPKNQLSTDTKYILEMDIQFQQNATVKALDQNSSQVLNGGTWYLINDEKSLDIKIIGFSGEFGLEELTNSRMKLKSKMPVNGVDQEAIMVFQPVIK</sequence>
<gene>
    <name evidence="2" type="ORF">SAMN04487996_102435</name>
</gene>
<keyword evidence="1" id="KW-0732">Signal</keyword>
<accession>A0A1G6YGU9</accession>
<organism evidence="2 3">
    <name type="scientific">Dyadobacter soli</name>
    <dbReference type="NCBI Taxonomy" id="659014"/>
    <lineage>
        <taxon>Bacteria</taxon>
        <taxon>Pseudomonadati</taxon>
        <taxon>Bacteroidota</taxon>
        <taxon>Cytophagia</taxon>
        <taxon>Cytophagales</taxon>
        <taxon>Spirosomataceae</taxon>
        <taxon>Dyadobacter</taxon>
    </lineage>
</organism>
<dbReference type="OrthoDB" id="964100at2"/>
<dbReference type="PROSITE" id="PS51257">
    <property type="entry name" value="PROKAR_LIPOPROTEIN"/>
    <property type="match status" value="1"/>
</dbReference>
<evidence type="ECO:0000313" key="2">
    <source>
        <dbReference type="EMBL" id="SDD88835.1"/>
    </source>
</evidence>
<evidence type="ECO:0000256" key="1">
    <source>
        <dbReference type="SAM" id="SignalP"/>
    </source>
</evidence>
<dbReference type="EMBL" id="FNAN01000002">
    <property type="protein sequence ID" value="SDD88835.1"/>
    <property type="molecule type" value="Genomic_DNA"/>
</dbReference>
<dbReference type="AlphaFoldDB" id="A0A1G6YGU9"/>
<name>A0A1G6YGU9_9BACT</name>
<keyword evidence="3" id="KW-1185">Reference proteome</keyword>
<evidence type="ECO:0000313" key="3">
    <source>
        <dbReference type="Proteomes" id="UP000198748"/>
    </source>
</evidence>
<feature type="chain" id="PRO_5011597206" description="Lipocalin-like domain-containing protein" evidence="1">
    <location>
        <begin position="20"/>
        <end position="151"/>
    </location>
</feature>